<proteinExistence type="predicted"/>
<feature type="transmembrane region" description="Helical" evidence="1">
    <location>
        <begin position="76"/>
        <end position="99"/>
    </location>
</feature>
<keyword evidence="3" id="KW-1185">Reference proteome</keyword>
<organism evidence="2 3">
    <name type="scientific">Lactiplantibacillus garii</name>
    <dbReference type="NCBI Taxonomy" id="2306423"/>
    <lineage>
        <taxon>Bacteria</taxon>
        <taxon>Bacillati</taxon>
        <taxon>Bacillota</taxon>
        <taxon>Bacilli</taxon>
        <taxon>Lactobacillales</taxon>
        <taxon>Lactobacillaceae</taxon>
        <taxon>Lactiplantibacillus</taxon>
    </lineage>
</organism>
<gene>
    <name evidence="2" type="ORF">D1831_00970</name>
</gene>
<keyword evidence="1" id="KW-0812">Transmembrane</keyword>
<feature type="transmembrane region" description="Helical" evidence="1">
    <location>
        <begin position="480"/>
        <end position="497"/>
    </location>
</feature>
<feature type="transmembrane region" description="Helical" evidence="1">
    <location>
        <begin position="432"/>
        <end position="449"/>
    </location>
</feature>
<dbReference type="NCBIfam" id="TIGR03766">
    <property type="entry name" value="TIGR03766 family XrtG-associated glycosyltransferase"/>
    <property type="match status" value="1"/>
</dbReference>
<keyword evidence="1" id="KW-1133">Transmembrane helix</keyword>
<evidence type="ECO:0000313" key="2">
    <source>
        <dbReference type="EMBL" id="RRK11677.1"/>
    </source>
</evidence>
<dbReference type="AlphaFoldDB" id="A0A426DAQ4"/>
<comment type="caution">
    <text evidence="2">The sequence shown here is derived from an EMBL/GenBank/DDBJ whole genome shotgun (WGS) entry which is preliminary data.</text>
</comment>
<feature type="transmembrane region" description="Helical" evidence="1">
    <location>
        <begin position="193"/>
        <end position="213"/>
    </location>
</feature>
<feature type="transmembrane region" description="Helical" evidence="1">
    <location>
        <begin position="44"/>
        <end position="64"/>
    </location>
</feature>
<reference evidence="2 3" key="1">
    <citation type="submission" date="2018-08" db="EMBL/GenBank/DDBJ databases">
        <title>Genome Lactobacillus garii FI11369.</title>
        <authorList>
            <person name="Diaz M."/>
            <person name="Narbad A."/>
        </authorList>
    </citation>
    <scope>NUCLEOTIDE SEQUENCE [LARGE SCALE GENOMIC DNA]</scope>
    <source>
        <strain evidence="2 3">FI11369</strain>
    </source>
</reference>
<dbReference type="RefSeq" id="WP_125070786.1">
    <property type="nucleotide sequence ID" value="NZ_QWZQ01000002.1"/>
</dbReference>
<dbReference type="OrthoDB" id="5695313at2"/>
<feature type="transmembrane region" description="Helical" evidence="1">
    <location>
        <begin position="455"/>
        <end position="473"/>
    </location>
</feature>
<feature type="transmembrane region" description="Helical" evidence="1">
    <location>
        <begin position="287"/>
        <end position="308"/>
    </location>
</feature>
<name>A0A426DAQ4_9LACO</name>
<evidence type="ECO:0008006" key="4">
    <source>
        <dbReference type="Google" id="ProtNLM"/>
    </source>
</evidence>
<keyword evidence="1" id="KW-0472">Membrane</keyword>
<evidence type="ECO:0000313" key="3">
    <source>
        <dbReference type="Proteomes" id="UP000283633"/>
    </source>
</evidence>
<feature type="transmembrane region" description="Helical" evidence="1">
    <location>
        <begin position="233"/>
        <end position="251"/>
    </location>
</feature>
<feature type="transmembrane region" description="Helical" evidence="1">
    <location>
        <begin position="156"/>
        <end position="181"/>
    </location>
</feature>
<dbReference type="EMBL" id="QWZQ01000002">
    <property type="protein sequence ID" value="RRK11677.1"/>
    <property type="molecule type" value="Genomic_DNA"/>
</dbReference>
<dbReference type="Proteomes" id="UP000283633">
    <property type="component" value="Unassembled WGS sequence"/>
</dbReference>
<feature type="transmembrane region" description="Helical" evidence="1">
    <location>
        <begin position="258"/>
        <end position="275"/>
    </location>
</feature>
<protein>
    <recommendedName>
        <fullName evidence="4">Integral membrane protein</fullName>
    </recommendedName>
</protein>
<evidence type="ECO:0000256" key="1">
    <source>
        <dbReference type="SAM" id="Phobius"/>
    </source>
</evidence>
<dbReference type="InterPro" id="IPR021200">
    <property type="entry name" value="CHIM_prot"/>
</dbReference>
<accession>A0A426DAQ4</accession>
<sequence>MRKRLFRIGNWALIALFNGLFFLTLFDAVTSPNLILGDNKVTGAGTTMWTTGCLIAAAAILISWQTSWRVKRLMKWLFKTHALATATVLLALTVGWQLVFVLAVHPPIGFDAGAIHQALHDTTSAEIRAYFSLNYNNLPMLLAEVQLAKWFGTTSWLFFDLVTLVLVDLSALLNLICIVLVEPRKLVAGMNIHAVWLLLFPTIIVPYTDAWVLPLVSLYLLGAVVMVKPRLNLGWRALGALLFSVGLVGAYRLKPSAIVAMVALVIVGGLFALRPRRLAWPSVGQTALVLLLAAGLTAGCYAATAQLLKRQTYIQVDQSREIPAIHFISMGVSGDGGYNAKDALKMAELPNKQARVAYSKRVLIQRLKRRGAWGYARFLVAKHRNNTADGTFAWVKEGHFINENPIPKRGGFSGWLRSFVYLYGTRLGDLRFMSQVWWVVWLALIAFAWRDQRTFVQALRLTIIGGFSYLLIFEGGRSRYLIQFLPAFLMLATLVYQESFNWFYRAHRWFTKAP</sequence>